<dbReference type="Proteomes" id="UP000826656">
    <property type="component" value="Unassembled WGS sequence"/>
</dbReference>
<dbReference type="PANTHER" id="PTHR31234">
    <property type="entry name" value="LATE EMBRYOGENESIS ABUNDANT (LEA) HYDROXYPROLINE-RICH GLYCOPROTEIN FAMILY"/>
    <property type="match status" value="1"/>
</dbReference>
<keyword evidence="4 6" id="KW-0472">Membrane</keyword>
<sequence length="263" mass="29046">MADRVHPRDSSPASSPPSSNNSGEVAAGTNTKHVPSSGTYVVQVPKDQIYRYPPPGNSRRYEALRKRKPRRSFCCRCVCYTFSLLLILIVALGITAAVLYLVFRPEAPKYTISNVAIKNFNLTSSSPVSPEFDVTVRAENPNNKIGIYYRKGSSVTVFYSDVRLSNGELPAFCQPTNNVTVFQTPLKGSNVLLGNAVKTALRNEQLKGKVPFKVNIKAPVKVKVGAVKMWEITVKVKCDITVNTLTAKSKIISEVCKYSVRLW</sequence>
<evidence type="ECO:0000256" key="6">
    <source>
        <dbReference type="SAM" id="Phobius"/>
    </source>
</evidence>
<dbReference type="Gene3D" id="2.60.40.1820">
    <property type="match status" value="1"/>
</dbReference>
<keyword evidence="9" id="KW-1185">Reference proteome</keyword>
<dbReference type="InterPro" id="IPR044839">
    <property type="entry name" value="NDR1-like"/>
</dbReference>
<gene>
    <name evidence="8" type="ORF">KY290_036035</name>
</gene>
<evidence type="ECO:0000256" key="4">
    <source>
        <dbReference type="ARBA" id="ARBA00023136"/>
    </source>
</evidence>
<evidence type="ECO:0000259" key="7">
    <source>
        <dbReference type="Pfam" id="PF03168"/>
    </source>
</evidence>
<organism evidence="8 9">
    <name type="scientific">Solanum tuberosum</name>
    <name type="common">Potato</name>
    <dbReference type="NCBI Taxonomy" id="4113"/>
    <lineage>
        <taxon>Eukaryota</taxon>
        <taxon>Viridiplantae</taxon>
        <taxon>Streptophyta</taxon>
        <taxon>Embryophyta</taxon>
        <taxon>Tracheophyta</taxon>
        <taxon>Spermatophyta</taxon>
        <taxon>Magnoliopsida</taxon>
        <taxon>eudicotyledons</taxon>
        <taxon>Gunneridae</taxon>
        <taxon>Pentapetalae</taxon>
        <taxon>asterids</taxon>
        <taxon>lamiids</taxon>
        <taxon>Solanales</taxon>
        <taxon>Solanaceae</taxon>
        <taxon>Solanoideae</taxon>
        <taxon>Solaneae</taxon>
        <taxon>Solanum</taxon>
    </lineage>
</organism>
<feature type="region of interest" description="Disordered" evidence="5">
    <location>
        <begin position="1"/>
        <end position="38"/>
    </location>
</feature>
<feature type="domain" description="Late embryogenesis abundant protein LEA-2 subgroup" evidence="7">
    <location>
        <begin position="135"/>
        <end position="238"/>
    </location>
</feature>
<reference evidence="8 9" key="1">
    <citation type="journal article" date="2021" name="bioRxiv">
        <title>Chromosome-scale and haplotype-resolved genome assembly of a tetraploid potato cultivar.</title>
        <authorList>
            <person name="Sun H."/>
            <person name="Jiao W.-B."/>
            <person name="Krause K."/>
            <person name="Campoy J.A."/>
            <person name="Goel M."/>
            <person name="Folz-Donahue K."/>
            <person name="Kukat C."/>
            <person name="Huettel B."/>
            <person name="Schneeberger K."/>
        </authorList>
    </citation>
    <scope>NUCLEOTIDE SEQUENCE [LARGE SCALE GENOMIC DNA]</scope>
    <source>
        <strain evidence="8">SolTubOtavaFocal</strain>
        <tissue evidence="8">Leaves</tissue>
    </source>
</reference>
<dbReference type="Pfam" id="PF03168">
    <property type="entry name" value="LEA_2"/>
    <property type="match status" value="1"/>
</dbReference>
<dbReference type="InterPro" id="IPR004864">
    <property type="entry name" value="LEA_2"/>
</dbReference>
<dbReference type="PANTHER" id="PTHR31234:SF72">
    <property type="entry name" value="NDR1_HIN1-LIKE PROTEIN 6"/>
    <property type="match status" value="1"/>
</dbReference>
<feature type="compositionally biased region" description="Polar residues" evidence="5">
    <location>
        <begin position="28"/>
        <end position="38"/>
    </location>
</feature>
<evidence type="ECO:0000313" key="8">
    <source>
        <dbReference type="EMBL" id="KAH0737330.1"/>
    </source>
</evidence>
<comment type="subcellular location">
    <subcellularLocation>
        <location evidence="1">Membrane</location>
        <topology evidence="1">Single-pass membrane protein</topology>
    </subcellularLocation>
</comment>
<protein>
    <recommendedName>
        <fullName evidence="7">Late embryogenesis abundant protein LEA-2 subgroup domain-containing protein</fullName>
    </recommendedName>
</protein>
<dbReference type="EMBL" id="JAIVGD010000028">
    <property type="protein sequence ID" value="KAH0737330.1"/>
    <property type="molecule type" value="Genomic_DNA"/>
</dbReference>
<evidence type="ECO:0000256" key="1">
    <source>
        <dbReference type="ARBA" id="ARBA00004167"/>
    </source>
</evidence>
<keyword evidence="2 6" id="KW-0812">Transmembrane</keyword>
<dbReference type="SUPFAM" id="SSF117070">
    <property type="entry name" value="LEA14-like"/>
    <property type="match status" value="1"/>
</dbReference>
<feature type="transmembrane region" description="Helical" evidence="6">
    <location>
        <begin position="77"/>
        <end position="103"/>
    </location>
</feature>
<comment type="caution">
    <text evidence="8">The sequence shown here is derived from an EMBL/GenBank/DDBJ whole genome shotgun (WGS) entry which is preliminary data.</text>
</comment>
<evidence type="ECO:0000256" key="3">
    <source>
        <dbReference type="ARBA" id="ARBA00022989"/>
    </source>
</evidence>
<accession>A0ABQ7TV71</accession>
<evidence type="ECO:0000256" key="2">
    <source>
        <dbReference type="ARBA" id="ARBA00022692"/>
    </source>
</evidence>
<evidence type="ECO:0000256" key="5">
    <source>
        <dbReference type="SAM" id="MobiDB-lite"/>
    </source>
</evidence>
<evidence type="ECO:0000313" key="9">
    <source>
        <dbReference type="Proteomes" id="UP000826656"/>
    </source>
</evidence>
<proteinExistence type="predicted"/>
<keyword evidence="3 6" id="KW-1133">Transmembrane helix</keyword>
<feature type="compositionally biased region" description="Low complexity" evidence="5">
    <location>
        <begin position="10"/>
        <end position="22"/>
    </location>
</feature>
<name>A0ABQ7TV71_SOLTU</name>